<proteinExistence type="predicted"/>
<sequence length="543" mass="60905">MLQTLFLCQFCVWGVLTAPSLSKMEGVITPDQSIQSLTNTGGNSLYTDIGNASPSARSTGDALLTESKVGVADAKGIGGEDFAVTNTITSSKDSGAKTFDQTSPAFNEVQPTAKVMKSKKAKGKKQTKGKNKTQKTKTVASENSLVDKFTTTPMPPVFQTMEPFAGMGDFFTTTQAFGFDNFFTPQFTTPLPLQPEQNNPPTTTFTPCSANIRANPLNRNEYHYLSGAFSGYYIKCPAGLQFREDRCRCDWPIMEAVENCSCCKSGVMKHETHRNMFKRLINGVWVDDSCVSQSMVFDDKECKCVWNANKAGKEIFPVDKPSKSFLRYNERCVTLLNMTLDKELKDEDGKHITARKIHSRRFKAIKGAVNKAMLFVYTPFELQSFKGNSLERNIFISFNFKPVIQNVKKVTLFSNGCETSGPTQHVNQPSIEINFFPHNETMQFIFRTESKSLDIYRKPIRDPYDWYRVQMYLQDKVLTIIVNNEVLYQSNGLNGKITTTNCNLMVGGSPFSNDQKYIGYMDELLIVKQCPYAKLNNIGTQTG</sequence>
<dbReference type="RefSeq" id="XP_011455473.1">
    <property type="nucleotide sequence ID" value="XM_011457171.4"/>
</dbReference>
<evidence type="ECO:0000256" key="1">
    <source>
        <dbReference type="SAM" id="MobiDB-lite"/>
    </source>
</evidence>
<organism evidence="3 4">
    <name type="scientific">Magallana gigas</name>
    <name type="common">Pacific oyster</name>
    <name type="synonym">Crassostrea gigas</name>
    <dbReference type="NCBI Taxonomy" id="29159"/>
    <lineage>
        <taxon>Eukaryota</taxon>
        <taxon>Metazoa</taxon>
        <taxon>Spiralia</taxon>
        <taxon>Lophotrochozoa</taxon>
        <taxon>Mollusca</taxon>
        <taxon>Bivalvia</taxon>
        <taxon>Autobranchia</taxon>
        <taxon>Pteriomorphia</taxon>
        <taxon>Ostreida</taxon>
        <taxon>Ostreoidea</taxon>
        <taxon>Ostreidae</taxon>
        <taxon>Magallana</taxon>
    </lineage>
</organism>
<feature type="region of interest" description="Disordered" evidence="1">
    <location>
        <begin position="113"/>
        <end position="140"/>
    </location>
</feature>
<dbReference type="Proteomes" id="UP000005408">
    <property type="component" value="Unassembled WGS sequence"/>
</dbReference>
<dbReference type="SUPFAM" id="SSF49899">
    <property type="entry name" value="Concanavalin A-like lectins/glucanases"/>
    <property type="match status" value="1"/>
</dbReference>
<dbReference type="InterPro" id="IPR013320">
    <property type="entry name" value="ConA-like_dom_sf"/>
</dbReference>
<evidence type="ECO:0000313" key="3">
    <source>
        <dbReference type="EnsemblMetazoa" id="G28239.3:cds"/>
    </source>
</evidence>
<keyword evidence="4" id="KW-1185">Reference proteome</keyword>
<dbReference type="EnsemblMetazoa" id="G28239.3">
    <property type="protein sequence ID" value="G28239.3:cds"/>
    <property type="gene ID" value="G28239"/>
</dbReference>
<dbReference type="OMA" id="INIIILQ"/>
<dbReference type="OrthoDB" id="6123800at2759"/>
<feature type="chain" id="PRO_5042431592" description="Laminin G domain-containing protein" evidence="2">
    <location>
        <begin position="18"/>
        <end position="543"/>
    </location>
</feature>
<accession>A0A8W8LHB4</accession>
<dbReference type="AlphaFoldDB" id="A0A8W8LHB4"/>
<feature type="compositionally biased region" description="Basic residues" evidence="1">
    <location>
        <begin position="116"/>
        <end position="135"/>
    </location>
</feature>
<name>A0A8W8LHB4_MAGGI</name>
<dbReference type="KEGG" id="crg:105347916"/>
<dbReference type="GeneID" id="105347916"/>
<protein>
    <recommendedName>
        <fullName evidence="5">Laminin G domain-containing protein</fullName>
    </recommendedName>
</protein>
<feature type="signal peptide" evidence="2">
    <location>
        <begin position="1"/>
        <end position="17"/>
    </location>
</feature>
<evidence type="ECO:0000256" key="2">
    <source>
        <dbReference type="SAM" id="SignalP"/>
    </source>
</evidence>
<evidence type="ECO:0008006" key="5">
    <source>
        <dbReference type="Google" id="ProtNLM"/>
    </source>
</evidence>
<dbReference type="EnsemblMetazoa" id="G28241.3">
    <property type="protein sequence ID" value="G28241.3:cds"/>
    <property type="gene ID" value="G28241"/>
</dbReference>
<keyword evidence="2" id="KW-0732">Signal</keyword>
<reference evidence="3" key="1">
    <citation type="submission" date="2022-08" db="UniProtKB">
        <authorList>
            <consortium name="EnsemblMetazoa"/>
        </authorList>
    </citation>
    <scope>IDENTIFICATION</scope>
    <source>
        <strain evidence="3">05x7-T-G4-1.051#20</strain>
    </source>
</reference>
<evidence type="ECO:0000313" key="4">
    <source>
        <dbReference type="Proteomes" id="UP000005408"/>
    </source>
</evidence>